<proteinExistence type="predicted"/>
<dbReference type="Proteomes" id="UP000236291">
    <property type="component" value="Unassembled WGS sequence"/>
</dbReference>
<feature type="non-terminal residue" evidence="1">
    <location>
        <position position="1"/>
    </location>
</feature>
<comment type="caution">
    <text evidence="1">The sequence shown here is derived from an EMBL/GenBank/DDBJ whole genome shotgun (WGS) entry which is preliminary data.</text>
</comment>
<evidence type="ECO:0000313" key="2">
    <source>
        <dbReference type="Proteomes" id="UP000236291"/>
    </source>
</evidence>
<organism evidence="1 2">
    <name type="scientific">Trifolium pratense</name>
    <name type="common">Red clover</name>
    <dbReference type="NCBI Taxonomy" id="57577"/>
    <lineage>
        <taxon>Eukaryota</taxon>
        <taxon>Viridiplantae</taxon>
        <taxon>Streptophyta</taxon>
        <taxon>Embryophyta</taxon>
        <taxon>Tracheophyta</taxon>
        <taxon>Spermatophyta</taxon>
        <taxon>Magnoliopsida</taxon>
        <taxon>eudicotyledons</taxon>
        <taxon>Gunneridae</taxon>
        <taxon>Pentapetalae</taxon>
        <taxon>rosids</taxon>
        <taxon>fabids</taxon>
        <taxon>Fabales</taxon>
        <taxon>Fabaceae</taxon>
        <taxon>Papilionoideae</taxon>
        <taxon>50 kb inversion clade</taxon>
        <taxon>NPAAA clade</taxon>
        <taxon>Hologalegina</taxon>
        <taxon>IRL clade</taxon>
        <taxon>Trifolieae</taxon>
        <taxon>Trifolium</taxon>
    </lineage>
</organism>
<protein>
    <submittedName>
        <fullName evidence="1">Uncharacterized protein</fullName>
    </submittedName>
</protein>
<dbReference type="EMBL" id="ASHM01095512">
    <property type="protein sequence ID" value="PNX65371.1"/>
    <property type="molecule type" value="Genomic_DNA"/>
</dbReference>
<reference evidence="1 2" key="2">
    <citation type="journal article" date="2017" name="Front. Plant Sci.">
        <title>Gene Classification and Mining of Molecular Markers Useful in Red Clover (Trifolium pratense) Breeding.</title>
        <authorList>
            <person name="Istvanek J."/>
            <person name="Dluhosova J."/>
            <person name="Dluhos P."/>
            <person name="Patkova L."/>
            <person name="Nedelnik J."/>
            <person name="Repkova J."/>
        </authorList>
    </citation>
    <scope>NUCLEOTIDE SEQUENCE [LARGE SCALE GENOMIC DNA]</scope>
    <source>
        <strain evidence="2">cv. Tatra</strain>
        <tissue evidence="1">Young leaves</tissue>
    </source>
</reference>
<evidence type="ECO:0000313" key="1">
    <source>
        <dbReference type="EMBL" id="PNX65371.1"/>
    </source>
</evidence>
<sequence length="57" mass="5939">RSLSADKVLFVDKSVGDDPDVVIVNDIVAGGVGSGSMNGYPPCLMYDDLCDKCGARC</sequence>
<name>A0A2K3KGF2_TRIPR</name>
<reference evidence="1 2" key="1">
    <citation type="journal article" date="2014" name="Am. J. Bot.">
        <title>Genome assembly and annotation for red clover (Trifolium pratense; Fabaceae).</title>
        <authorList>
            <person name="Istvanek J."/>
            <person name="Jaros M."/>
            <person name="Krenek A."/>
            <person name="Repkova J."/>
        </authorList>
    </citation>
    <scope>NUCLEOTIDE SEQUENCE [LARGE SCALE GENOMIC DNA]</scope>
    <source>
        <strain evidence="2">cv. Tatra</strain>
        <tissue evidence="1">Young leaves</tissue>
    </source>
</reference>
<dbReference type="AlphaFoldDB" id="A0A2K3KGF2"/>
<accession>A0A2K3KGF2</accession>
<gene>
    <name evidence="1" type="ORF">L195_g054502</name>
</gene>